<evidence type="ECO:0000256" key="4">
    <source>
        <dbReference type="ARBA" id="ARBA00022801"/>
    </source>
</evidence>
<dbReference type="PANTHER" id="PTHR12801:SF115">
    <property type="entry name" value="FI18136P1-RELATED"/>
    <property type="match status" value="1"/>
</dbReference>
<keyword evidence="5" id="KW-0269">Exonuclease</keyword>
<organism evidence="8 9">
    <name type="scientific">Scheffersomyces spartinae</name>
    <dbReference type="NCBI Taxonomy" id="45513"/>
    <lineage>
        <taxon>Eukaryota</taxon>
        <taxon>Fungi</taxon>
        <taxon>Dikarya</taxon>
        <taxon>Ascomycota</taxon>
        <taxon>Saccharomycotina</taxon>
        <taxon>Pichiomycetes</taxon>
        <taxon>Debaryomycetaceae</taxon>
        <taxon>Scheffersomyces</taxon>
    </lineage>
</organism>
<keyword evidence="6" id="KW-0539">Nucleus</keyword>
<evidence type="ECO:0000256" key="1">
    <source>
        <dbReference type="ARBA" id="ARBA00004123"/>
    </source>
</evidence>
<evidence type="ECO:0000256" key="5">
    <source>
        <dbReference type="ARBA" id="ARBA00022839"/>
    </source>
</evidence>
<comment type="subcellular location">
    <subcellularLocation>
        <location evidence="1">Nucleus</location>
    </subcellularLocation>
</comment>
<feature type="domain" description="Exonuclease" evidence="7">
    <location>
        <begin position="199"/>
        <end position="358"/>
    </location>
</feature>
<dbReference type="Proteomes" id="UP000790833">
    <property type="component" value="Unassembled WGS sequence"/>
</dbReference>
<dbReference type="CDD" id="cd06145">
    <property type="entry name" value="REX1_like"/>
    <property type="match status" value="1"/>
</dbReference>
<evidence type="ECO:0000256" key="3">
    <source>
        <dbReference type="ARBA" id="ARBA00022722"/>
    </source>
</evidence>
<dbReference type="FunFam" id="3.30.420.10:FF:000019">
    <property type="entry name" value="RNA exonuclease NEF-sp"/>
    <property type="match status" value="1"/>
</dbReference>
<protein>
    <recommendedName>
        <fullName evidence="7">Exonuclease domain-containing protein</fullName>
    </recommendedName>
</protein>
<dbReference type="SUPFAM" id="SSF53098">
    <property type="entry name" value="Ribonuclease H-like"/>
    <property type="match status" value="1"/>
</dbReference>
<dbReference type="GeneID" id="66117744"/>
<evidence type="ECO:0000259" key="7">
    <source>
        <dbReference type="SMART" id="SM00479"/>
    </source>
</evidence>
<dbReference type="RefSeq" id="XP_043050240.1">
    <property type="nucleotide sequence ID" value="XM_043195043.1"/>
</dbReference>
<keyword evidence="3" id="KW-0540">Nuclease</keyword>
<keyword evidence="4" id="KW-0378">Hydrolase</keyword>
<accession>A0A9P7VB13</accession>
<comment type="similarity">
    <text evidence="2">Belongs to the REXO1/REXO3 family.</text>
</comment>
<gene>
    <name evidence="8" type="ORF">KQ657_004370</name>
</gene>
<dbReference type="InterPro" id="IPR034922">
    <property type="entry name" value="REX1-like_exo"/>
</dbReference>
<sequence>MSPPEKAHKPHKKKQKKALLKPSIEIGMEQLTVPHIRTLASSIVLNRNVSNGWFKMIKPEDIKQVVVAVAPGLLYSDIDSCSTLEDKKHKSLNEIELNEQFEPLKCMFQTRFFAMLPGSKDSTFSPFHAISHIPRTKAAVRELRASKLNIDLNDLLLTDQQMEDSNYPLKLSAQESKEGWCTTESPPSLESLAASQTPKLFGLDCEFCMSELGNELTRISLVNGDSEVILDTFVQPENPIIDYKTQYSGITPELLEGITTTIGDVQKEILSIVSSEDYLVGHSLNSDLNVLKIYHRRIIDTAHIYDHPRGPPLKASLKWLAKTYLNRVIQNGDNGHCLVEDSSTCIDLVKLKLKSGLYFGSTIDTISLKEQLIQEHKVKIDVLNGGDKYSDDDAIIKAAIDSIESAETPMVMLHLQDLERERGWSKWRTLQTEQQQSPVDQGNTQLVSRISQVYDLLPVGSLFILLGNSVSPVEMYRLQERKQRYQRSTKEGKDDQLNSDDQWDDAKETLLRETVEQVRSGFCMIGLKEHLQDGVIVNTTTKKRK</sequence>
<comment type="caution">
    <text evidence="8">The sequence shown here is derived from an EMBL/GenBank/DDBJ whole genome shotgun (WGS) entry which is preliminary data.</text>
</comment>
<evidence type="ECO:0000256" key="6">
    <source>
        <dbReference type="ARBA" id="ARBA00023242"/>
    </source>
</evidence>
<reference evidence="8" key="1">
    <citation type="submission" date="2021-03" db="EMBL/GenBank/DDBJ databases">
        <authorList>
            <person name="Palmer J.M."/>
        </authorList>
    </citation>
    <scope>NUCLEOTIDE SEQUENCE</scope>
    <source>
        <strain evidence="8">ARV_011</strain>
    </source>
</reference>
<dbReference type="Gene3D" id="3.30.420.10">
    <property type="entry name" value="Ribonuclease H-like superfamily/Ribonuclease H"/>
    <property type="match status" value="1"/>
</dbReference>
<dbReference type="InterPro" id="IPR036397">
    <property type="entry name" value="RNaseH_sf"/>
</dbReference>
<keyword evidence="9" id="KW-1185">Reference proteome</keyword>
<dbReference type="AlphaFoldDB" id="A0A9P7VB13"/>
<name>A0A9P7VB13_9ASCO</name>
<evidence type="ECO:0000313" key="9">
    <source>
        <dbReference type="Proteomes" id="UP000790833"/>
    </source>
</evidence>
<dbReference type="GO" id="GO:0005634">
    <property type="term" value="C:nucleus"/>
    <property type="evidence" value="ECO:0007669"/>
    <property type="project" value="UniProtKB-SubCell"/>
</dbReference>
<dbReference type="GO" id="GO:0004527">
    <property type="term" value="F:exonuclease activity"/>
    <property type="evidence" value="ECO:0007669"/>
    <property type="project" value="UniProtKB-KW"/>
</dbReference>
<dbReference type="InterPro" id="IPR047021">
    <property type="entry name" value="REXO1/3/4-like"/>
</dbReference>
<evidence type="ECO:0000256" key="2">
    <source>
        <dbReference type="ARBA" id="ARBA00006357"/>
    </source>
</evidence>
<evidence type="ECO:0000313" key="8">
    <source>
        <dbReference type="EMBL" id="KAG7194693.1"/>
    </source>
</evidence>
<dbReference type="GO" id="GO:0003676">
    <property type="term" value="F:nucleic acid binding"/>
    <property type="evidence" value="ECO:0007669"/>
    <property type="project" value="InterPro"/>
</dbReference>
<dbReference type="OrthoDB" id="206335at2759"/>
<dbReference type="EMBL" id="JAHMUF010000006">
    <property type="protein sequence ID" value="KAG7194693.1"/>
    <property type="molecule type" value="Genomic_DNA"/>
</dbReference>
<proteinExistence type="inferred from homology"/>
<dbReference type="InterPro" id="IPR012337">
    <property type="entry name" value="RNaseH-like_sf"/>
</dbReference>
<dbReference type="InterPro" id="IPR013520">
    <property type="entry name" value="Ribonucl_H"/>
</dbReference>
<dbReference type="PANTHER" id="PTHR12801">
    <property type="entry name" value="RNA EXONUCLEASE REXO1 / RECO3 FAMILY MEMBER-RELATED"/>
    <property type="match status" value="1"/>
</dbReference>
<dbReference type="SMART" id="SM00479">
    <property type="entry name" value="EXOIII"/>
    <property type="match status" value="1"/>
</dbReference>